<dbReference type="EMBL" id="JAWDGP010006298">
    <property type="protein sequence ID" value="KAK3743781.1"/>
    <property type="molecule type" value="Genomic_DNA"/>
</dbReference>
<accession>A0AAE0YG49</accession>
<comment type="caution">
    <text evidence="2">The sequence shown here is derived from an EMBL/GenBank/DDBJ whole genome shotgun (WGS) entry which is preliminary data.</text>
</comment>
<sequence>MYLSRVLPPLWFLSNKWRLCVCFVDCVERRYRNLIIDHRAICIRLLSEQTIAGAADFCAVLSQTGGSPPETFQLGCPVHLASPCPALPSQGGLCPPFHCLAFPLFGFPVELFPRFAAHTRAHLEPGLFAVWSSCFWRAVSMSPSPVVAWRIRLCAPPLCRLRHIMLVFSCAPERQLEQQQMKSSPASVKKSKNQDNKEIREAENRMAFPLRFPVEQWTQAQTYFSVSPCSSPSPS</sequence>
<gene>
    <name evidence="2" type="ORF">RRG08_043513</name>
</gene>
<evidence type="ECO:0000256" key="1">
    <source>
        <dbReference type="SAM" id="MobiDB-lite"/>
    </source>
</evidence>
<evidence type="ECO:0000313" key="2">
    <source>
        <dbReference type="EMBL" id="KAK3743781.1"/>
    </source>
</evidence>
<dbReference type="Proteomes" id="UP001283361">
    <property type="component" value="Unassembled WGS sequence"/>
</dbReference>
<dbReference type="AlphaFoldDB" id="A0AAE0YG49"/>
<keyword evidence="3" id="KW-1185">Reference proteome</keyword>
<organism evidence="2 3">
    <name type="scientific">Elysia crispata</name>
    <name type="common">lettuce slug</name>
    <dbReference type="NCBI Taxonomy" id="231223"/>
    <lineage>
        <taxon>Eukaryota</taxon>
        <taxon>Metazoa</taxon>
        <taxon>Spiralia</taxon>
        <taxon>Lophotrochozoa</taxon>
        <taxon>Mollusca</taxon>
        <taxon>Gastropoda</taxon>
        <taxon>Heterobranchia</taxon>
        <taxon>Euthyneura</taxon>
        <taxon>Panpulmonata</taxon>
        <taxon>Sacoglossa</taxon>
        <taxon>Placobranchoidea</taxon>
        <taxon>Plakobranchidae</taxon>
        <taxon>Elysia</taxon>
    </lineage>
</organism>
<protein>
    <submittedName>
        <fullName evidence="2">Uncharacterized protein</fullName>
    </submittedName>
</protein>
<reference evidence="2" key="1">
    <citation type="journal article" date="2023" name="G3 (Bethesda)">
        <title>A reference genome for the long-term kleptoplast-retaining sea slug Elysia crispata morphotype clarki.</title>
        <authorList>
            <person name="Eastman K.E."/>
            <person name="Pendleton A.L."/>
            <person name="Shaikh M.A."/>
            <person name="Suttiyut T."/>
            <person name="Ogas R."/>
            <person name="Tomko P."/>
            <person name="Gavelis G."/>
            <person name="Widhalm J.R."/>
            <person name="Wisecaver J.H."/>
        </authorList>
    </citation>
    <scope>NUCLEOTIDE SEQUENCE</scope>
    <source>
        <strain evidence="2">ECLA1</strain>
    </source>
</reference>
<feature type="region of interest" description="Disordered" evidence="1">
    <location>
        <begin position="179"/>
        <end position="200"/>
    </location>
</feature>
<name>A0AAE0YG49_9GAST</name>
<proteinExistence type="predicted"/>
<evidence type="ECO:0000313" key="3">
    <source>
        <dbReference type="Proteomes" id="UP001283361"/>
    </source>
</evidence>